<sequence>MAKSSFIYIAFFVLLVVISSGGPVAEARSLAFLPLLCKANADCQKTSSAYDCVNGRCVCVKTKCTDIRSHSEAKAMTGKKDMIRS</sequence>
<gene>
    <name evidence="2" type="ORF">RHSIM_Rhsim09G0118600</name>
</gene>
<evidence type="ECO:0000313" key="2">
    <source>
        <dbReference type="EMBL" id="KAF7133565.1"/>
    </source>
</evidence>
<organism evidence="2 3">
    <name type="scientific">Rhododendron simsii</name>
    <name type="common">Sims's rhododendron</name>
    <dbReference type="NCBI Taxonomy" id="118357"/>
    <lineage>
        <taxon>Eukaryota</taxon>
        <taxon>Viridiplantae</taxon>
        <taxon>Streptophyta</taxon>
        <taxon>Embryophyta</taxon>
        <taxon>Tracheophyta</taxon>
        <taxon>Spermatophyta</taxon>
        <taxon>Magnoliopsida</taxon>
        <taxon>eudicotyledons</taxon>
        <taxon>Gunneridae</taxon>
        <taxon>Pentapetalae</taxon>
        <taxon>asterids</taxon>
        <taxon>Ericales</taxon>
        <taxon>Ericaceae</taxon>
        <taxon>Ericoideae</taxon>
        <taxon>Rhodoreae</taxon>
        <taxon>Rhododendron</taxon>
    </lineage>
</organism>
<dbReference type="EMBL" id="WJXA01000009">
    <property type="protein sequence ID" value="KAF7133565.1"/>
    <property type="molecule type" value="Genomic_DNA"/>
</dbReference>
<evidence type="ECO:0000256" key="1">
    <source>
        <dbReference type="SAM" id="SignalP"/>
    </source>
</evidence>
<proteinExistence type="predicted"/>
<evidence type="ECO:0000313" key="3">
    <source>
        <dbReference type="Proteomes" id="UP000626092"/>
    </source>
</evidence>
<dbReference type="AlphaFoldDB" id="A0A834GH20"/>
<name>A0A834GH20_RHOSS</name>
<feature type="chain" id="PRO_5032440446" evidence="1">
    <location>
        <begin position="22"/>
        <end position="85"/>
    </location>
</feature>
<comment type="caution">
    <text evidence="2">The sequence shown here is derived from an EMBL/GenBank/DDBJ whole genome shotgun (WGS) entry which is preliminary data.</text>
</comment>
<dbReference type="Proteomes" id="UP000626092">
    <property type="component" value="Unassembled WGS sequence"/>
</dbReference>
<dbReference type="OrthoDB" id="1536188at2759"/>
<protein>
    <submittedName>
        <fullName evidence="2">Uncharacterized protein</fullName>
    </submittedName>
</protein>
<accession>A0A834GH20</accession>
<reference evidence="2" key="1">
    <citation type="submission" date="2019-11" db="EMBL/GenBank/DDBJ databases">
        <authorList>
            <person name="Liu Y."/>
            <person name="Hou J."/>
            <person name="Li T.-Q."/>
            <person name="Guan C.-H."/>
            <person name="Wu X."/>
            <person name="Wu H.-Z."/>
            <person name="Ling F."/>
            <person name="Zhang R."/>
            <person name="Shi X.-G."/>
            <person name="Ren J.-P."/>
            <person name="Chen E.-F."/>
            <person name="Sun J.-M."/>
        </authorList>
    </citation>
    <scope>NUCLEOTIDE SEQUENCE</scope>
    <source>
        <strain evidence="2">Adult_tree_wgs_1</strain>
        <tissue evidence="2">Leaves</tissue>
    </source>
</reference>
<keyword evidence="1" id="KW-0732">Signal</keyword>
<feature type="signal peptide" evidence="1">
    <location>
        <begin position="1"/>
        <end position="21"/>
    </location>
</feature>
<keyword evidence="3" id="KW-1185">Reference proteome</keyword>